<evidence type="ECO:0000313" key="2">
    <source>
        <dbReference type="EMBL" id="CAB1439364.1"/>
    </source>
</evidence>
<accession>A0A9N7YTJ6</accession>
<comment type="caution">
    <text evidence="2">The sequence shown here is derived from an EMBL/GenBank/DDBJ whole genome shotgun (WGS) entry which is preliminary data.</text>
</comment>
<organism evidence="2 3">
    <name type="scientific">Pleuronectes platessa</name>
    <name type="common">European plaice</name>
    <dbReference type="NCBI Taxonomy" id="8262"/>
    <lineage>
        <taxon>Eukaryota</taxon>
        <taxon>Metazoa</taxon>
        <taxon>Chordata</taxon>
        <taxon>Craniata</taxon>
        <taxon>Vertebrata</taxon>
        <taxon>Euteleostomi</taxon>
        <taxon>Actinopterygii</taxon>
        <taxon>Neopterygii</taxon>
        <taxon>Teleostei</taxon>
        <taxon>Neoteleostei</taxon>
        <taxon>Acanthomorphata</taxon>
        <taxon>Carangaria</taxon>
        <taxon>Pleuronectiformes</taxon>
        <taxon>Pleuronectoidei</taxon>
        <taxon>Pleuronectidae</taxon>
        <taxon>Pleuronectes</taxon>
    </lineage>
</organism>
<protein>
    <submittedName>
        <fullName evidence="2">Uncharacterized protein</fullName>
    </submittedName>
</protein>
<dbReference type="Proteomes" id="UP001153269">
    <property type="component" value="Unassembled WGS sequence"/>
</dbReference>
<gene>
    <name evidence="2" type="ORF">PLEPLA_LOCUS27164</name>
</gene>
<dbReference type="AlphaFoldDB" id="A0A9N7YTJ6"/>
<reference evidence="2" key="1">
    <citation type="submission" date="2020-03" db="EMBL/GenBank/DDBJ databases">
        <authorList>
            <person name="Weist P."/>
        </authorList>
    </citation>
    <scope>NUCLEOTIDE SEQUENCE</scope>
</reference>
<evidence type="ECO:0000313" key="3">
    <source>
        <dbReference type="Proteomes" id="UP001153269"/>
    </source>
</evidence>
<dbReference type="EMBL" id="CADEAL010002269">
    <property type="protein sequence ID" value="CAB1439364.1"/>
    <property type="molecule type" value="Genomic_DNA"/>
</dbReference>
<proteinExistence type="predicted"/>
<feature type="region of interest" description="Disordered" evidence="1">
    <location>
        <begin position="1"/>
        <end position="42"/>
    </location>
</feature>
<keyword evidence="3" id="KW-1185">Reference proteome</keyword>
<sequence length="128" mass="13514">MKHESITHTVAVAGRRHTDGDGGRSVGGVDGAASPSSVSRVEVAQVEPPAGMKEKDGATSTYHLYSLCVSASICPTPHLGRGRFVEERVSTQEAFQRLAVGRTALQVLVVIHQSCILTFSSSLPGQKD</sequence>
<name>A0A9N7YTJ6_PLEPL</name>
<evidence type="ECO:0000256" key="1">
    <source>
        <dbReference type="SAM" id="MobiDB-lite"/>
    </source>
</evidence>